<comment type="caution">
    <text evidence="1">The sequence shown here is derived from an EMBL/GenBank/DDBJ whole genome shotgun (WGS) entry which is preliminary data.</text>
</comment>
<gene>
    <name evidence="1" type="ORF">J2Z44_003869</name>
</gene>
<reference evidence="1 2" key="1">
    <citation type="submission" date="2021-03" db="EMBL/GenBank/DDBJ databases">
        <title>Genomic Encyclopedia of Type Strains, Phase IV (KMG-IV): sequencing the most valuable type-strain genomes for metagenomic binning, comparative biology and taxonomic classification.</title>
        <authorList>
            <person name="Goeker M."/>
        </authorList>
    </citation>
    <scope>NUCLEOTIDE SEQUENCE [LARGE SCALE GENOMIC DNA]</scope>
    <source>
        <strain evidence="1 2">DSM 28650</strain>
    </source>
</reference>
<dbReference type="Pfam" id="PF00132">
    <property type="entry name" value="Hexapep"/>
    <property type="match status" value="1"/>
</dbReference>
<dbReference type="Proteomes" id="UP001519308">
    <property type="component" value="Unassembled WGS sequence"/>
</dbReference>
<sequence length="207" mass="22597">MNTRDFFVHESSFIDEPCIIGKGTKIWHFVHIMKNSLIGENCVIGQNVFIGSNTIIGNNVKVQNNVSIYEGIICEDDTFLGPSCVFTNVNNPRSFIERKTEYKKTVVKKGASIGANATIVCGHQIGSYAFVGAGSVVTKDIPNYALVVGNPGKIVGYVCQCGEPICFGECVETQCKSCGKVYILQNGEVKANYDSLQYESIEGDKNE</sequence>
<dbReference type="Pfam" id="PF14602">
    <property type="entry name" value="Hexapep_2"/>
    <property type="match status" value="1"/>
</dbReference>
<evidence type="ECO:0000313" key="2">
    <source>
        <dbReference type="Proteomes" id="UP001519308"/>
    </source>
</evidence>
<dbReference type="InterPro" id="IPR001451">
    <property type="entry name" value="Hexapep"/>
</dbReference>
<keyword evidence="1" id="KW-0808">Transferase</keyword>
<dbReference type="InterPro" id="IPR050179">
    <property type="entry name" value="Trans_hexapeptide_repeat"/>
</dbReference>
<dbReference type="InterPro" id="IPR011004">
    <property type="entry name" value="Trimer_LpxA-like_sf"/>
</dbReference>
<accession>A0ABS4KBM2</accession>
<protein>
    <submittedName>
        <fullName evidence="1">UDP-2-acetamido-3-amino-2,3-dideoxy-glucuronate N-acetyltransferase</fullName>
        <ecNumber evidence="1">2.3.1.201</ecNumber>
    </submittedName>
</protein>
<proteinExistence type="predicted"/>
<keyword evidence="1" id="KW-0012">Acyltransferase</keyword>
<keyword evidence="2" id="KW-1185">Reference proteome</keyword>
<evidence type="ECO:0000313" key="1">
    <source>
        <dbReference type="EMBL" id="MBP2024019.1"/>
    </source>
</evidence>
<dbReference type="PANTHER" id="PTHR43300:SF4">
    <property type="entry name" value="ACYL-[ACYL-CARRIER-PROTEIN]--UDP-N-ACETYLGLUCOSAMINE O-ACYLTRANSFERASE"/>
    <property type="match status" value="1"/>
</dbReference>
<dbReference type="SUPFAM" id="SSF51161">
    <property type="entry name" value="Trimeric LpxA-like enzymes"/>
    <property type="match status" value="1"/>
</dbReference>
<dbReference type="EMBL" id="JAGGLL010000045">
    <property type="protein sequence ID" value="MBP2024019.1"/>
    <property type="molecule type" value="Genomic_DNA"/>
</dbReference>
<dbReference type="GO" id="GO:0016746">
    <property type="term" value="F:acyltransferase activity"/>
    <property type="evidence" value="ECO:0007669"/>
    <property type="project" value="UniProtKB-KW"/>
</dbReference>
<name>A0ABS4KBM2_9CLOT</name>
<dbReference type="CDD" id="cd03358">
    <property type="entry name" value="LbH_WxcM_N_like"/>
    <property type="match status" value="1"/>
</dbReference>
<organism evidence="1 2">
    <name type="scientific">Clostridium punense</name>
    <dbReference type="NCBI Taxonomy" id="1054297"/>
    <lineage>
        <taxon>Bacteria</taxon>
        <taxon>Bacillati</taxon>
        <taxon>Bacillota</taxon>
        <taxon>Clostridia</taxon>
        <taxon>Eubacteriales</taxon>
        <taxon>Clostridiaceae</taxon>
        <taxon>Clostridium</taxon>
    </lineage>
</organism>
<dbReference type="RefSeq" id="WP_021281901.1">
    <property type="nucleotide sequence ID" value="NZ_JAGGLL010000045.1"/>
</dbReference>
<dbReference type="EC" id="2.3.1.201" evidence="1"/>
<dbReference type="PANTHER" id="PTHR43300">
    <property type="entry name" value="ACETYLTRANSFERASE"/>
    <property type="match status" value="1"/>
</dbReference>
<dbReference type="Gene3D" id="2.160.10.10">
    <property type="entry name" value="Hexapeptide repeat proteins"/>
    <property type="match status" value="1"/>
</dbReference>